<dbReference type="AlphaFoldDB" id="A0A4R4YLI3"/>
<reference evidence="1 2" key="1">
    <citation type="submission" date="2019-03" db="EMBL/GenBank/DDBJ databases">
        <title>Draft genome sequences of novel Actinobacteria.</title>
        <authorList>
            <person name="Sahin N."/>
            <person name="Ay H."/>
            <person name="Saygin H."/>
        </authorList>
    </citation>
    <scope>NUCLEOTIDE SEQUENCE [LARGE SCALE GENOMIC DNA]</scope>
    <source>
        <strain evidence="1 2">CH32</strain>
    </source>
</reference>
<dbReference type="RefSeq" id="WP_132615778.1">
    <property type="nucleotide sequence ID" value="NZ_SMKQ01000081.1"/>
</dbReference>
<proteinExistence type="predicted"/>
<dbReference type="EMBL" id="SMKQ01000081">
    <property type="protein sequence ID" value="TDD45290.1"/>
    <property type="molecule type" value="Genomic_DNA"/>
</dbReference>
<dbReference type="Proteomes" id="UP000295302">
    <property type="component" value="Unassembled WGS sequence"/>
</dbReference>
<gene>
    <name evidence="1" type="ORF">E1286_24450</name>
</gene>
<keyword evidence="2" id="KW-1185">Reference proteome</keyword>
<organism evidence="1 2">
    <name type="scientific">Nonomuraea terrae</name>
    <dbReference type="NCBI Taxonomy" id="2530383"/>
    <lineage>
        <taxon>Bacteria</taxon>
        <taxon>Bacillati</taxon>
        <taxon>Actinomycetota</taxon>
        <taxon>Actinomycetes</taxon>
        <taxon>Streptosporangiales</taxon>
        <taxon>Streptosporangiaceae</taxon>
        <taxon>Nonomuraea</taxon>
    </lineage>
</organism>
<protein>
    <submittedName>
        <fullName evidence="1">Uncharacterized protein</fullName>
    </submittedName>
</protein>
<evidence type="ECO:0000313" key="2">
    <source>
        <dbReference type="Proteomes" id="UP000295302"/>
    </source>
</evidence>
<evidence type="ECO:0000313" key="1">
    <source>
        <dbReference type="EMBL" id="TDD45290.1"/>
    </source>
</evidence>
<sequence length="70" mass="7975">MAIRLRLSAKAKTVYVEHGVWFDDGTKSIHVTIPGAEGAHWSYSRSGDPKRYAIYKAILQSQERWPEGQE</sequence>
<name>A0A4R4YLI3_9ACTN</name>
<comment type="caution">
    <text evidence="1">The sequence shown here is derived from an EMBL/GenBank/DDBJ whole genome shotgun (WGS) entry which is preliminary data.</text>
</comment>
<accession>A0A4R4YLI3</accession>
<dbReference type="OrthoDB" id="9898916at2"/>